<organism evidence="2 3">
    <name type="scientific">Oidiodendron maius (strain Zn)</name>
    <dbReference type="NCBI Taxonomy" id="913774"/>
    <lineage>
        <taxon>Eukaryota</taxon>
        <taxon>Fungi</taxon>
        <taxon>Dikarya</taxon>
        <taxon>Ascomycota</taxon>
        <taxon>Pezizomycotina</taxon>
        <taxon>Leotiomycetes</taxon>
        <taxon>Leotiomycetes incertae sedis</taxon>
        <taxon>Myxotrichaceae</taxon>
        <taxon>Oidiodendron</taxon>
    </lineage>
</organism>
<name>A0A0C3GXW6_OIDMZ</name>
<reference evidence="3" key="2">
    <citation type="submission" date="2015-01" db="EMBL/GenBank/DDBJ databases">
        <title>Evolutionary Origins and Diversification of the Mycorrhizal Mutualists.</title>
        <authorList>
            <consortium name="DOE Joint Genome Institute"/>
            <consortium name="Mycorrhizal Genomics Consortium"/>
            <person name="Kohler A."/>
            <person name="Kuo A."/>
            <person name="Nagy L.G."/>
            <person name="Floudas D."/>
            <person name="Copeland A."/>
            <person name="Barry K.W."/>
            <person name="Cichocki N."/>
            <person name="Veneault-Fourrey C."/>
            <person name="LaButti K."/>
            <person name="Lindquist E.A."/>
            <person name="Lipzen A."/>
            <person name="Lundell T."/>
            <person name="Morin E."/>
            <person name="Murat C."/>
            <person name="Riley R."/>
            <person name="Ohm R."/>
            <person name="Sun H."/>
            <person name="Tunlid A."/>
            <person name="Henrissat B."/>
            <person name="Grigoriev I.V."/>
            <person name="Hibbett D.S."/>
            <person name="Martin F."/>
        </authorList>
    </citation>
    <scope>NUCLEOTIDE SEQUENCE [LARGE SCALE GENOMIC DNA]</scope>
    <source>
        <strain evidence="3">Zn</strain>
    </source>
</reference>
<accession>A0A0C3GXW6</accession>
<dbReference type="HOGENOM" id="CLU_2886386_0_0_1"/>
<sequence length="63" mass="6958">MTQSGMNGAKRLSSGESQCHIFINLDTDTEDNTSPDSVVSGQNIIRSPQPKFVHSHNDKAEWL</sequence>
<dbReference type="EMBL" id="KN832876">
    <property type="protein sequence ID" value="KIN00916.1"/>
    <property type="molecule type" value="Genomic_DNA"/>
</dbReference>
<proteinExistence type="predicted"/>
<evidence type="ECO:0000313" key="3">
    <source>
        <dbReference type="Proteomes" id="UP000054321"/>
    </source>
</evidence>
<evidence type="ECO:0000256" key="1">
    <source>
        <dbReference type="SAM" id="MobiDB-lite"/>
    </source>
</evidence>
<feature type="region of interest" description="Disordered" evidence="1">
    <location>
        <begin position="23"/>
        <end position="63"/>
    </location>
</feature>
<reference evidence="2 3" key="1">
    <citation type="submission" date="2014-04" db="EMBL/GenBank/DDBJ databases">
        <authorList>
            <consortium name="DOE Joint Genome Institute"/>
            <person name="Kuo A."/>
            <person name="Martino E."/>
            <person name="Perotto S."/>
            <person name="Kohler A."/>
            <person name="Nagy L.G."/>
            <person name="Floudas D."/>
            <person name="Copeland A."/>
            <person name="Barry K.W."/>
            <person name="Cichocki N."/>
            <person name="Veneault-Fourrey C."/>
            <person name="LaButti K."/>
            <person name="Lindquist E.A."/>
            <person name="Lipzen A."/>
            <person name="Lundell T."/>
            <person name="Morin E."/>
            <person name="Murat C."/>
            <person name="Sun H."/>
            <person name="Tunlid A."/>
            <person name="Henrissat B."/>
            <person name="Grigoriev I.V."/>
            <person name="Hibbett D.S."/>
            <person name="Martin F."/>
            <person name="Nordberg H.P."/>
            <person name="Cantor M.N."/>
            <person name="Hua S.X."/>
        </authorList>
    </citation>
    <scope>NUCLEOTIDE SEQUENCE [LARGE SCALE GENOMIC DNA]</scope>
    <source>
        <strain evidence="2 3">Zn</strain>
    </source>
</reference>
<keyword evidence="3" id="KW-1185">Reference proteome</keyword>
<feature type="compositionally biased region" description="Polar residues" evidence="1">
    <location>
        <begin position="34"/>
        <end position="46"/>
    </location>
</feature>
<evidence type="ECO:0000313" key="2">
    <source>
        <dbReference type="EMBL" id="KIN00916.1"/>
    </source>
</evidence>
<dbReference type="InParanoid" id="A0A0C3GXW6"/>
<gene>
    <name evidence="2" type="ORF">OIDMADRAFT_19016</name>
</gene>
<protein>
    <submittedName>
        <fullName evidence="2">Uncharacterized protein</fullName>
    </submittedName>
</protein>
<dbReference type="AlphaFoldDB" id="A0A0C3GXW6"/>
<dbReference type="Proteomes" id="UP000054321">
    <property type="component" value="Unassembled WGS sequence"/>
</dbReference>